<name>A0A6B2LW18_9EUKA</name>
<evidence type="ECO:0000313" key="1">
    <source>
        <dbReference type="EMBL" id="NDV41110.1"/>
    </source>
</evidence>
<dbReference type="EMBL" id="GIBP01012141">
    <property type="protein sequence ID" value="NDV41110.1"/>
    <property type="molecule type" value="Transcribed_RNA"/>
</dbReference>
<reference evidence="1" key="1">
    <citation type="journal article" date="2020" name="J. Eukaryot. Microbiol.">
        <title>De novo Sequencing, Assembly and Annotation of the Transcriptome for the Free-Living Testate Amoeba Arcella intermedia.</title>
        <authorList>
            <person name="Ribeiro G.M."/>
            <person name="Porfirio-Sousa A.L."/>
            <person name="Maurer-Alcala X.X."/>
            <person name="Katz L.A."/>
            <person name="Lahr D.J.G."/>
        </authorList>
    </citation>
    <scope>NUCLEOTIDE SEQUENCE</scope>
</reference>
<organism evidence="1">
    <name type="scientific">Arcella intermedia</name>
    <dbReference type="NCBI Taxonomy" id="1963864"/>
    <lineage>
        <taxon>Eukaryota</taxon>
        <taxon>Amoebozoa</taxon>
        <taxon>Tubulinea</taxon>
        <taxon>Elardia</taxon>
        <taxon>Arcellinida</taxon>
        <taxon>Sphaerothecina</taxon>
        <taxon>Arcellidae</taxon>
        <taxon>Arcella</taxon>
    </lineage>
</organism>
<proteinExistence type="predicted"/>
<accession>A0A6B2LW18</accession>
<sequence>MRFIFVRVELIASASERNLAPSASIRAFLK</sequence>
<protein>
    <submittedName>
        <fullName evidence="1">Uncharacterized protein</fullName>
    </submittedName>
</protein>
<dbReference type="AlphaFoldDB" id="A0A6B2LW18"/>